<dbReference type="NCBIfam" id="TIGR00741">
    <property type="entry name" value="yfiA"/>
    <property type="match status" value="1"/>
</dbReference>
<accession>A0A0S2HXJ6</accession>
<dbReference type="EMBL" id="CP013118">
    <property type="protein sequence ID" value="ALO14775.1"/>
    <property type="molecule type" value="Genomic_DNA"/>
</dbReference>
<organism evidence="1 2">
    <name type="scientific">Salinivirga cyanobacteriivorans</name>
    <dbReference type="NCBI Taxonomy" id="1307839"/>
    <lineage>
        <taxon>Bacteria</taxon>
        <taxon>Pseudomonadati</taxon>
        <taxon>Bacteroidota</taxon>
        <taxon>Bacteroidia</taxon>
        <taxon>Bacteroidales</taxon>
        <taxon>Salinivirgaceae</taxon>
        <taxon>Salinivirga</taxon>
    </lineage>
</organism>
<evidence type="ECO:0000313" key="2">
    <source>
        <dbReference type="Proteomes" id="UP000064893"/>
    </source>
</evidence>
<name>A0A0S2HXJ6_9BACT</name>
<dbReference type="OrthoDB" id="9808702at2"/>
<dbReference type="CDD" id="cd00552">
    <property type="entry name" value="RaiA"/>
    <property type="match status" value="1"/>
</dbReference>
<keyword evidence="2" id="KW-1185">Reference proteome</keyword>
<dbReference type="Pfam" id="PF02482">
    <property type="entry name" value="Ribosomal_S30AE"/>
    <property type="match status" value="1"/>
</dbReference>
<dbReference type="Proteomes" id="UP000064893">
    <property type="component" value="Chromosome"/>
</dbReference>
<dbReference type="InterPro" id="IPR003489">
    <property type="entry name" value="RHF/RaiA"/>
</dbReference>
<reference evidence="1 2" key="1">
    <citation type="submission" date="2015-11" db="EMBL/GenBank/DDBJ databases">
        <title>Description and complete genome sequence of a novel strain predominating in hypersaline microbial mats and representing a new family of the Bacteriodetes phylum.</title>
        <authorList>
            <person name="Spring S."/>
            <person name="Bunk B."/>
            <person name="Sproer C."/>
            <person name="Klenk H.-P."/>
        </authorList>
    </citation>
    <scope>NUCLEOTIDE SEQUENCE [LARGE SCALE GENOMIC DNA]</scope>
    <source>
        <strain evidence="1 2">L21-Spi-D4</strain>
    </source>
</reference>
<dbReference type="STRING" id="1307839.L21SP5_01116"/>
<dbReference type="AlphaFoldDB" id="A0A0S2HXJ6"/>
<dbReference type="PATRIC" id="fig|1307839.3.peg.1200"/>
<dbReference type="InterPro" id="IPR036567">
    <property type="entry name" value="RHF-like"/>
</dbReference>
<sequence>MDVKIHSIKFDADQKLIQFIESKISKLEQVFDNIIEVEVFLRLSKNQNTENKLVEMKISIPGNELFAKKQCKTFEEATDQSVEALRRQIKKHKEKVRGI</sequence>
<dbReference type="Gene3D" id="3.30.160.100">
    <property type="entry name" value="Ribosome hibernation promotion factor-like"/>
    <property type="match status" value="1"/>
</dbReference>
<dbReference type="KEGG" id="blq:L21SP5_01116"/>
<protein>
    <submittedName>
        <fullName evidence="1">Ribosome hibernation promoting factor</fullName>
    </submittedName>
</protein>
<dbReference type="RefSeq" id="WP_057952291.1">
    <property type="nucleotide sequence ID" value="NZ_CP013118.1"/>
</dbReference>
<dbReference type="SUPFAM" id="SSF69754">
    <property type="entry name" value="Ribosome binding protein Y (YfiA homologue)"/>
    <property type="match status" value="1"/>
</dbReference>
<evidence type="ECO:0000313" key="1">
    <source>
        <dbReference type="EMBL" id="ALO14775.1"/>
    </source>
</evidence>
<proteinExistence type="predicted"/>
<gene>
    <name evidence="1" type="primary">hpf</name>
    <name evidence="1" type="ORF">L21SP5_01116</name>
</gene>